<gene>
    <name evidence="1" type="ORF">IPO85_18360</name>
</gene>
<evidence type="ECO:0000313" key="1">
    <source>
        <dbReference type="EMBL" id="MBK9719436.1"/>
    </source>
</evidence>
<comment type="caution">
    <text evidence="1">The sequence shown here is derived from an EMBL/GenBank/DDBJ whole genome shotgun (WGS) entry which is preliminary data.</text>
</comment>
<organism evidence="1 2">
    <name type="scientific">Candidatus Defluviibacterium haderslevense</name>
    <dbReference type="NCBI Taxonomy" id="2981993"/>
    <lineage>
        <taxon>Bacteria</taxon>
        <taxon>Pseudomonadati</taxon>
        <taxon>Bacteroidota</taxon>
        <taxon>Saprospiria</taxon>
        <taxon>Saprospirales</taxon>
        <taxon>Saprospiraceae</taxon>
        <taxon>Candidatus Defluviibacterium</taxon>
    </lineage>
</organism>
<evidence type="ECO:0000313" key="2">
    <source>
        <dbReference type="Proteomes" id="UP000808349"/>
    </source>
</evidence>
<proteinExistence type="predicted"/>
<dbReference type="AlphaFoldDB" id="A0A9D7SDK3"/>
<reference evidence="1 2" key="1">
    <citation type="submission" date="2020-10" db="EMBL/GenBank/DDBJ databases">
        <title>Connecting structure to function with the recovery of over 1000 high-quality activated sludge metagenome-assembled genomes encoding full-length rRNA genes using long-read sequencing.</title>
        <authorList>
            <person name="Singleton C.M."/>
            <person name="Petriglieri F."/>
            <person name="Kristensen J.M."/>
            <person name="Kirkegaard R.H."/>
            <person name="Michaelsen T.Y."/>
            <person name="Andersen M.H."/>
            <person name="Karst S.M."/>
            <person name="Dueholm M.S."/>
            <person name="Nielsen P.H."/>
            <person name="Albertsen M."/>
        </authorList>
    </citation>
    <scope>NUCLEOTIDE SEQUENCE [LARGE SCALE GENOMIC DNA]</scope>
    <source>
        <strain evidence="1">Ribe_18-Q3-R11-54_BAT3C.373</strain>
    </source>
</reference>
<accession>A0A9D7SDK3</accession>
<dbReference type="EMBL" id="JADKFW010000021">
    <property type="protein sequence ID" value="MBK9719436.1"/>
    <property type="molecule type" value="Genomic_DNA"/>
</dbReference>
<dbReference type="Proteomes" id="UP000808349">
    <property type="component" value="Unassembled WGS sequence"/>
</dbReference>
<name>A0A9D7SDK3_9BACT</name>
<sequence length="272" mass="30056">MKMYGIIGLLMALVMLSSCRKDLDLFSNGFTTVSEDYTTQQDILESNETEISEQIENGLLAVSSRSFPTRTWSNPKGTYPNILTIDYGTTGVTGPYGRVRRGKLIIQISAPLNTPGSVRTVSHDQFYIDDVKVDGTVTLINQGLNTKGQNTFLRNVSNRILSFPSGKSISWNATQYITQLEGLNTPLIKLDDVYSTSGTSEGVNREGKPFSVNTSEPLITKFTCAYIVDGFITVTFDLKTVSIDYGDGICNNTATLILPDGSTREISIRRWW</sequence>
<dbReference type="PROSITE" id="PS51257">
    <property type="entry name" value="PROKAR_LIPOPROTEIN"/>
    <property type="match status" value="1"/>
</dbReference>
<protein>
    <submittedName>
        <fullName evidence="1">Uncharacterized protein</fullName>
    </submittedName>
</protein>